<feature type="compositionally biased region" description="Polar residues" evidence="1">
    <location>
        <begin position="18"/>
        <end position="32"/>
    </location>
</feature>
<proteinExistence type="predicted"/>
<dbReference type="OrthoDB" id="10342252at2759"/>
<sequence>MQYLRPFVAKCYRGWRSSGNRQSRRFSSSSPTDLPKNELSPKTEAALKVGLLGFVMFETVATMVVFQDTDVTRDLAAEKGKKLASCSEINYFKPNKHQVLFLDDDDDDYSRHVLTDFTNQASCTMVVPLAGSSYMNILKGQRARCMREALDRGAELKDLAAATGKKVAILVDLNVFKPIQAQAVYYDDLPAFSGFPDISFDFPPFFRFRW</sequence>
<name>A0A8T2B0Z6_ARASU</name>
<comment type="caution">
    <text evidence="2">The sequence shown here is derived from an EMBL/GenBank/DDBJ whole genome shotgun (WGS) entry which is preliminary data.</text>
</comment>
<feature type="region of interest" description="Disordered" evidence="1">
    <location>
        <begin position="18"/>
        <end position="39"/>
    </location>
</feature>
<keyword evidence="3" id="KW-1185">Reference proteome</keyword>
<organism evidence="2 3">
    <name type="scientific">Arabidopsis suecica</name>
    <name type="common">Swedish thale-cress</name>
    <name type="synonym">Cardaminopsis suecica</name>
    <dbReference type="NCBI Taxonomy" id="45249"/>
    <lineage>
        <taxon>Eukaryota</taxon>
        <taxon>Viridiplantae</taxon>
        <taxon>Streptophyta</taxon>
        <taxon>Embryophyta</taxon>
        <taxon>Tracheophyta</taxon>
        <taxon>Spermatophyta</taxon>
        <taxon>Magnoliopsida</taxon>
        <taxon>eudicotyledons</taxon>
        <taxon>Gunneridae</taxon>
        <taxon>Pentapetalae</taxon>
        <taxon>rosids</taxon>
        <taxon>malvids</taxon>
        <taxon>Brassicales</taxon>
        <taxon>Brassicaceae</taxon>
        <taxon>Camelineae</taxon>
        <taxon>Arabidopsis</taxon>
    </lineage>
</organism>
<evidence type="ECO:0000256" key="1">
    <source>
        <dbReference type="SAM" id="MobiDB-lite"/>
    </source>
</evidence>
<evidence type="ECO:0000313" key="2">
    <source>
        <dbReference type="EMBL" id="KAG7580405.1"/>
    </source>
</evidence>
<protein>
    <submittedName>
        <fullName evidence="2">Uncharacterized protein</fullName>
    </submittedName>
</protein>
<reference evidence="2 3" key="1">
    <citation type="submission" date="2020-12" db="EMBL/GenBank/DDBJ databases">
        <title>Concerted genomic and epigenomic changes stabilize Arabidopsis allopolyploids.</title>
        <authorList>
            <person name="Chen Z."/>
        </authorList>
    </citation>
    <scope>NUCLEOTIDE SEQUENCE [LARGE SCALE GENOMIC DNA]</scope>
    <source>
        <strain evidence="2">As9502</strain>
        <tissue evidence="2">Leaf</tissue>
    </source>
</reference>
<dbReference type="Proteomes" id="UP000694251">
    <property type="component" value="Chromosome 8"/>
</dbReference>
<accession>A0A8T2B0Z6</accession>
<dbReference type="EMBL" id="JAEFBJ010000008">
    <property type="protein sequence ID" value="KAG7580405.1"/>
    <property type="molecule type" value="Genomic_DNA"/>
</dbReference>
<evidence type="ECO:0000313" key="3">
    <source>
        <dbReference type="Proteomes" id="UP000694251"/>
    </source>
</evidence>
<gene>
    <name evidence="2" type="ORF">ISN44_As08g002040</name>
</gene>
<dbReference type="AlphaFoldDB" id="A0A8T2B0Z6"/>